<evidence type="ECO:0000313" key="1">
    <source>
        <dbReference type="EMBL" id="MFC1405666.1"/>
    </source>
</evidence>
<organism evidence="1 2">
    <name type="scientific">Streptacidiphilus cavernicola</name>
    <dbReference type="NCBI Taxonomy" id="3342716"/>
    <lineage>
        <taxon>Bacteria</taxon>
        <taxon>Bacillati</taxon>
        <taxon>Actinomycetota</taxon>
        <taxon>Actinomycetes</taxon>
        <taxon>Kitasatosporales</taxon>
        <taxon>Streptomycetaceae</taxon>
        <taxon>Streptacidiphilus</taxon>
    </lineage>
</organism>
<reference evidence="1 2" key="1">
    <citation type="submission" date="2024-09" db="EMBL/GenBank/DDBJ databases">
        <authorList>
            <person name="Lee S.D."/>
        </authorList>
    </citation>
    <scope>NUCLEOTIDE SEQUENCE [LARGE SCALE GENOMIC DNA]</scope>
    <source>
        <strain evidence="1 2">N1-5</strain>
    </source>
</reference>
<accession>A0ABV6UWD5</accession>
<dbReference type="EMBL" id="JBHEZZ010000023">
    <property type="protein sequence ID" value="MFC1405666.1"/>
    <property type="molecule type" value="Genomic_DNA"/>
</dbReference>
<sequence length="166" mass="18733">MRVQRLARGKGLEALGGELERARDWERHAGRDEESGWLAAVEAREWDRVTDLVRTQEWPAYDADRDVQAQAWIAEREALLLARREQEERLERDRWEQGQELELYVRLPGPASRRLKALARELGVSPEQVVVLLAEHVEAAAAGLVHVPAVAVLPPAVPSAEATPWL</sequence>
<protein>
    <submittedName>
        <fullName evidence="1">Uncharacterized protein</fullName>
    </submittedName>
</protein>
<keyword evidence="2" id="KW-1185">Reference proteome</keyword>
<gene>
    <name evidence="1" type="ORF">ACEZDJ_30690</name>
</gene>
<name>A0ABV6UWD5_9ACTN</name>
<proteinExistence type="predicted"/>
<dbReference type="RefSeq" id="WP_157624165.1">
    <property type="nucleotide sequence ID" value="NZ_JBHEZZ010000023.1"/>
</dbReference>
<dbReference type="Proteomes" id="UP001592528">
    <property type="component" value="Unassembled WGS sequence"/>
</dbReference>
<evidence type="ECO:0000313" key="2">
    <source>
        <dbReference type="Proteomes" id="UP001592528"/>
    </source>
</evidence>
<comment type="caution">
    <text evidence="1">The sequence shown here is derived from an EMBL/GenBank/DDBJ whole genome shotgun (WGS) entry which is preliminary data.</text>
</comment>